<evidence type="ECO:0000313" key="3">
    <source>
        <dbReference type="EMBL" id="RJQ90898.1"/>
    </source>
</evidence>
<organism evidence="3 4">
    <name type="scientific">Amycolatopsis panacis</name>
    <dbReference type="NCBI Taxonomy" id="2340917"/>
    <lineage>
        <taxon>Bacteria</taxon>
        <taxon>Bacillati</taxon>
        <taxon>Actinomycetota</taxon>
        <taxon>Actinomycetes</taxon>
        <taxon>Pseudonocardiales</taxon>
        <taxon>Pseudonocardiaceae</taxon>
        <taxon>Amycolatopsis</taxon>
    </lineage>
</organism>
<dbReference type="OrthoDB" id="9783436at2"/>
<name>A0A419IAM5_9PSEU</name>
<dbReference type="Proteomes" id="UP000285112">
    <property type="component" value="Unassembled WGS sequence"/>
</dbReference>
<dbReference type="AlphaFoldDB" id="A0A419IAM5"/>
<dbReference type="PANTHER" id="PTHR45641">
    <property type="entry name" value="TETRATRICOPEPTIDE REPEAT PROTEIN (AFU_ORTHOLOGUE AFUA_6G03870)"/>
    <property type="match status" value="1"/>
</dbReference>
<dbReference type="Pfam" id="PF13424">
    <property type="entry name" value="TPR_12"/>
    <property type="match status" value="1"/>
</dbReference>
<keyword evidence="1" id="KW-0677">Repeat</keyword>
<keyword evidence="2" id="KW-0802">TPR repeat</keyword>
<evidence type="ECO:0000256" key="2">
    <source>
        <dbReference type="ARBA" id="ARBA00022803"/>
    </source>
</evidence>
<accession>A0A419IAM5</accession>
<dbReference type="PANTHER" id="PTHR45641:SF19">
    <property type="entry name" value="NEPHROCYSTIN-3"/>
    <property type="match status" value="1"/>
</dbReference>
<reference evidence="3 4" key="1">
    <citation type="submission" date="2018-09" db="EMBL/GenBank/DDBJ databases">
        <title>YIM PH 21725 draft genome.</title>
        <authorList>
            <person name="Miao C."/>
        </authorList>
    </citation>
    <scope>NUCLEOTIDE SEQUENCE [LARGE SCALE GENOMIC DNA]</scope>
    <source>
        <strain evidence="4">YIM PH21725</strain>
    </source>
</reference>
<comment type="caution">
    <text evidence="3">The sequence shown here is derived from an EMBL/GenBank/DDBJ whole genome shotgun (WGS) entry which is preliminary data.</text>
</comment>
<dbReference type="SUPFAM" id="SSF48452">
    <property type="entry name" value="TPR-like"/>
    <property type="match status" value="1"/>
</dbReference>
<dbReference type="Gene3D" id="1.25.40.10">
    <property type="entry name" value="Tetratricopeptide repeat domain"/>
    <property type="match status" value="1"/>
</dbReference>
<proteinExistence type="predicted"/>
<evidence type="ECO:0000313" key="4">
    <source>
        <dbReference type="Proteomes" id="UP000285112"/>
    </source>
</evidence>
<sequence>MINKSGVPGSAHHHSCAKHPASLYAAKSMMPTVPDSASLFQKTLVQQARASSLRLQGRYKEALELFLEVLHSWHSQGHHEQYNARATAHDVGLTLTELGRPAEAIPYLEQDLELTRRHGDAAEIAQSLHSLGLAQKANDQLDDAEASLAAAAEGFALCGIPIAEGAALNDLALVLYQQDRQGEACRHHLTDFRLCESLGDSEGAALALVGIANNLMSLGAEHAPYAADCLIHALRRVDSRTSGRAIGSAVASVGELAYSLVRQPQCVIWRRVVVMRTATA</sequence>
<protein>
    <submittedName>
        <fullName evidence="3">Tetratricopeptide repeat protein</fullName>
    </submittedName>
</protein>
<keyword evidence="4" id="KW-1185">Reference proteome</keyword>
<dbReference type="EMBL" id="QZFV01000029">
    <property type="protein sequence ID" value="RJQ90898.1"/>
    <property type="molecule type" value="Genomic_DNA"/>
</dbReference>
<dbReference type="RefSeq" id="WP_120021685.1">
    <property type="nucleotide sequence ID" value="NZ_QZFV01000029.1"/>
</dbReference>
<dbReference type="InterPro" id="IPR011990">
    <property type="entry name" value="TPR-like_helical_dom_sf"/>
</dbReference>
<evidence type="ECO:0000256" key="1">
    <source>
        <dbReference type="ARBA" id="ARBA00022737"/>
    </source>
</evidence>
<gene>
    <name evidence="3" type="ORF">D5S19_02425</name>
</gene>